<keyword evidence="2" id="KW-1185">Reference proteome</keyword>
<proteinExistence type="predicted"/>
<dbReference type="Proteomes" id="UP001499909">
    <property type="component" value="Unassembled WGS sequence"/>
</dbReference>
<protein>
    <submittedName>
        <fullName evidence="1">Uncharacterized protein</fullName>
    </submittedName>
</protein>
<reference evidence="2" key="1">
    <citation type="journal article" date="2019" name="Int. J. Syst. Evol. Microbiol.">
        <title>The Global Catalogue of Microorganisms (GCM) 10K type strain sequencing project: providing services to taxonomists for standard genome sequencing and annotation.</title>
        <authorList>
            <consortium name="The Broad Institute Genomics Platform"/>
            <consortium name="The Broad Institute Genome Sequencing Center for Infectious Disease"/>
            <person name="Wu L."/>
            <person name="Ma J."/>
        </authorList>
    </citation>
    <scope>NUCLEOTIDE SEQUENCE [LARGE SCALE GENOMIC DNA]</scope>
    <source>
        <strain evidence="2">JCM 17214</strain>
    </source>
</reference>
<name>A0ABP7NT65_9BACT</name>
<evidence type="ECO:0000313" key="1">
    <source>
        <dbReference type="EMBL" id="GAA3953630.1"/>
    </source>
</evidence>
<gene>
    <name evidence="1" type="ORF">GCM10022406_39170</name>
</gene>
<sequence length="164" mass="16912">MLALTANALQLVSQPGGSAREIPFGMPLEQLVATVSRVLQVPVASIGINGECGAGPLKMASWPNGLTLAFQQNKSSKAASAPQWRFVGWYLGAPAGKGPGLTTMAGIGFGSTRAELESAYSIQVSTSSLGQEFATSSGLYGILDGSTPQAKITSLWSGTSCNFR</sequence>
<dbReference type="EMBL" id="BAABDH010000112">
    <property type="protein sequence ID" value="GAA3953630.1"/>
    <property type="molecule type" value="Genomic_DNA"/>
</dbReference>
<accession>A0ABP7NT65</accession>
<comment type="caution">
    <text evidence="1">The sequence shown here is derived from an EMBL/GenBank/DDBJ whole genome shotgun (WGS) entry which is preliminary data.</text>
</comment>
<evidence type="ECO:0000313" key="2">
    <source>
        <dbReference type="Proteomes" id="UP001499909"/>
    </source>
</evidence>
<organism evidence="1 2">
    <name type="scientific">Hymenobacter algoricola</name>
    <dbReference type="NCBI Taxonomy" id="486267"/>
    <lineage>
        <taxon>Bacteria</taxon>
        <taxon>Pseudomonadati</taxon>
        <taxon>Bacteroidota</taxon>
        <taxon>Cytophagia</taxon>
        <taxon>Cytophagales</taxon>
        <taxon>Hymenobacteraceae</taxon>
        <taxon>Hymenobacter</taxon>
    </lineage>
</organism>